<dbReference type="KEGG" id="tim:GMBLW1_34190"/>
<dbReference type="Pfam" id="PF03795">
    <property type="entry name" value="YCII"/>
    <property type="match status" value="1"/>
</dbReference>
<keyword evidence="5" id="KW-1185">Reference proteome</keyword>
<evidence type="ECO:0000259" key="3">
    <source>
        <dbReference type="Pfam" id="PF03795"/>
    </source>
</evidence>
<dbReference type="PANTHER" id="PTHR35174:SF3">
    <property type="entry name" value="BLL7171 PROTEIN"/>
    <property type="match status" value="1"/>
</dbReference>
<gene>
    <name evidence="4" type="ORF">GMBLW1_34190</name>
</gene>
<accession>A0A6C2YWD6</accession>
<dbReference type="AlphaFoldDB" id="A0A6C2YWD6"/>
<dbReference type="SUPFAM" id="SSF54909">
    <property type="entry name" value="Dimeric alpha+beta barrel"/>
    <property type="match status" value="1"/>
</dbReference>
<proteinExistence type="inferred from homology"/>
<reference evidence="4" key="1">
    <citation type="submission" date="2019-04" db="EMBL/GenBank/DDBJ databases">
        <authorList>
            <consortium name="Science for Life Laboratories"/>
        </authorList>
    </citation>
    <scope>NUCLEOTIDE SEQUENCE</scope>
    <source>
        <strain evidence="4">MBLW1</strain>
    </source>
</reference>
<evidence type="ECO:0000256" key="1">
    <source>
        <dbReference type="ARBA" id="ARBA00007689"/>
    </source>
</evidence>
<dbReference type="RefSeq" id="WP_162660994.1">
    <property type="nucleotide sequence ID" value="NZ_LR593887.1"/>
</dbReference>
<dbReference type="EMBL" id="LR586016">
    <property type="protein sequence ID" value="VIP05774.1"/>
    <property type="molecule type" value="Genomic_DNA"/>
</dbReference>
<dbReference type="PANTHER" id="PTHR35174">
    <property type="entry name" value="BLL7171 PROTEIN-RELATED"/>
    <property type="match status" value="1"/>
</dbReference>
<dbReference type="InterPro" id="IPR005545">
    <property type="entry name" value="YCII"/>
</dbReference>
<evidence type="ECO:0000313" key="5">
    <source>
        <dbReference type="Proteomes" id="UP000464378"/>
    </source>
</evidence>
<comment type="similarity">
    <text evidence="1">Belongs to the YciI family.</text>
</comment>
<protein>
    <recommendedName>
        <fullName evidence="3">YCII-related domain-containing protein</fullName>
    </recommendedName>
</protein>
<feature type="region of interest" description="Disordered" evidence="2">
    <location>
        <begin position="102"/>
        <end position="122"/>
    </location>
</feature>
<dbReference type="Gene3D" id="3.30.70.1060">
    <property type="entry name" value="Dimeric alpha+beta barrel"/>
    <property type="match status" value="1"/>
</dbReference>
<dbReference type="InParanoid" id="A0A6C2YWD6"/>
<evidence type="ECO:0000313" key="4">
    <source>
        <dbReference type="EMBL" id="VIP05774.1"/>
    </source>
</evidence>
<organism evidence="4">
    <name type="scientific">Tuwongella immobilis</name>
    <dbReference type="NCBI Taxonomy" id="692036"/>
    <lineage>
        <taxon>Bacteria</taxon>
        <taxon>Pseudomonadati</taxon>
        <taxon>Planctomycetota</taxon>
        <taxon>Planctomycetia</taxon>
        <taxon>Gemmatales</taxon>
        <taxon>Gemmataceae</taxon>
        <taxon>Tuwongella</taxon>
    </lineage>
</organism>
<dbReference type="Proteomes" id="UP000464378">
    <property type="component" value="Chromosome"/>
</dbReference>
<dbReference type="EMBL" id="LR593887">
    <property type="protein sequence ID" value="VTS08904.1"/>
    <property type="molecule type" value="Genomic_DNA"/>
</dbReference>
<name>A0A6C2YWD6_9BACT</name>
<dbReference type="InterPro" id="IPR011008">
    <property type="entry name" value="Dimeric_a/b-barrel"/>
</dbReference>
<sequence length="122" mass="13254">MQYTILFYEPASEFAKRSDAAEQSAYWGAWSAYIAALHQSGVFVQGAGLMPPDLATTVSIRDDKRRVQDGPYADTKEQLGGFCVIDVPDLDAALSWAARSPNAPFGSTEVRPLLPPMNDSAQ</sequence>
<feature type="domain" description="YCII-related" evidence="3">
    <location>
        <begin position="1"/>
        <end position="114"/>
    </location>
</feature>
<evidence type="ECO:0000256" key="2">
    <source>
        <dbReference type="SAM" id="MobiDB-lite"/>
    </source>
</evidence>